<dbReference type="EMBL" id="NOIF01000001">
    <property type="protein sequence ID" value="OZS45962.1"/>
    <property type="molecule type" value="Genomic_DNA"/>
</dbReference>
<dbReference type="Proteomes" id="UP000215999">
    <property type="component" value="Unassembled WGS sequence"/>
</dbReference>
<dbReference type="InterPro" id="IPR051611">
    <property type="entry name" value="ECF_transporter_component"/>
</dbReference>
<keyword evidence="6 7" id="KW-0472">Membrane</keyword>
<evidence type="ECO:0000256" key="5">
    <source>
        <dbReference type="ARBA" id="ARBA00022989"/>
    </source>
</evidence>
<reference evidence="8 9" key="1">
    <citation type="journal article" date="2016" name="Antonie Van Leeuwenhoek">
        <title>Photobacterium sanguinicancri sp. nov. isolated from marine animals.</title>
        <authorList>
            <person name="Gomez-Gil B."/>
            <person name="Roque A."/>
            <person name="Rotllant G."/>
            <person name="Romalde J.L."/>
            <person name="Doce A."/>
            <person name="Eggermont M."/>
            <person name="Defoirdt T."/>
        </authorList>
    </citation>
    <scope>NUCLEOTIDE SEQUENCE [LARGE SCALE GENOMIC DNA]</scope>
    <source>
        <strain evidence="8 9">CAIM 1827</strain>
    </source>
</reference>
<evidence type="ECO:0000256" key="1">
    <source>
        <dbReference type="ARBA" id="ARBA00004141"/>
    </source>
</evidence>
<dbReference type="RefSeq" id="WP_094955652.1">
    <property type="nucleotide sequence ID" value="NZ_NOIF01000001.1"/>
</dbReference>
<accession>A0ABX4G4I1</accession>
<organism evidence="8 9">
    <name type="scientific">Photobacterium sanguinicancri</name>
    <dbReference type="NCBI Taxonomy" id="875932"/>
    <lineage>
        <taxon>Bacteria</taxon>
        <taxon>Pseudomonadati</taxon>
        <taxon>Pseudomonadota</taxon>
        <taxon>Gammaproteobacteria</taxon>
        <taxon>Vibrionales</taxon>
        <taxon>Vibrionaceae</taxon>
        <taxon>Photobacterium</taxon>
    </lineage>
</organism>
<keyword evidence="9" id="KW-1185">Reference proteome</keyword>
<comment type="subcellular location">
    <subcellularLocation>
        <location evidence="1">Membrane</location>
        <topology evidence="1">Multi-pass membrane protein</topology>
    </subcellularLocation>
</comment>
<keyword evidence="4 7" id="KW-0812">Transmembrane</keyword>
<evidence type="ECO:0000256" key="2">
    <source>
        <dbReference type="ARBA" id="ARBA00008564"/>
    </source>
</evidence>
<dbReference type="CDD" id="cd16914">
    <property type="entry name" value="EcfT"/>
    <property type="match status" value="1"/>
</dbReference>
<evidence type="ECO:0000256" key="3">
    <source>
        <dbReference type="ARBA" id="ARBA00022475"/>
    </source>
</evidence>
<feature type="transmembrane region" description="Helical" evidence="7">
    <location>
        <begin position="61"/>
        <end position="82"/>
    </location>
</feature>
<evidence type="ECO:0000256" key="7">
    <source>
        <dbReference type="SAM" id="Phobius"/>
    </source>
</evidence>
<protein>
    <recommendedName>
        <fullName evidence="10">Energy-coupling factor transporter transmembrane protein EcfT</fullName>
    </recommendedName>
</protein>
<comment type="similarity">
    <text evidence="2">Belongs to the CbiQ family.</text>
</comment>
<comment type="caution">
    <text evidence="8">The sequence shown here is derived from an EMBL/GenBank/DDBJ whole genome shotgun (WGS) entry which is preliminary data.</text>
</comment>
<sequence length="238" mass="26242">MLMDSNTQLGRFTLDPRTKILLLLSISLFVVSGVAGNNIWVRSSTYLLAVMPLLLLGLEGRIYLAGCYGAIYGACLYIAYVLVPVTDGLTNSMLLVLVGVFTRILPAIFSGLYLVSTTTVSEFLAACRKLGLPQQMTIPLAVVFRFFPTFFSEAIAIEKSLAMRGLRFKHIVRLRLLPLLINTTRIGEELSAAALSRGLSTSVTRSERQLLTFSWHDYLVLTIVALPLCLLFISLLFG</sequence>
<proteinExistence type="inferred from homology"/>
<name>A0ABX4G4I1_9GAMM</name>
<dbReference type="InterPro" id="IPR003339">
    <property type="entry name" value="ABC/ECF_trnsptr_transmembrane"/>
</dbReference>
<evidence type="ECO:0000256" key="6">
    <source>
        <dbReference type="ARBA" id="ARBA00023136"/>
    </source>
</evidence>
<evidence type="ECO:0000313" key="9">
    <source>
        <dbReference type="Proteomes" id="UP000215999"/>
    </source>
</evidence>
<evidence type="ECO:0000313" key="8">
    <source>
        <dbReference type="EMBL" id="OZS45962.1"/>
    </source>
</evidence>
<evidence type="ECO:0008006" key="10">
    <source>
        <dbReference type="Google" id="ProtNLM"/>
    </source>
</evidence>
<keyword evidence="3" id="KW-1003">Cell membrane</keyword>
<evidence type="ECO:0000256" key="4">
    <source>
        <dbReference type="ARBA" id="ARBA00022692"/>
    </source>
</evidence>
<feature type="transmembrane region" description="Helical" evidence="7">
    <location>
        <begin position="136"/>
        <end position="157"/>
    </location>
</feature>
<feature type="transmembrane region" description="Helical" evidence="7">
    <location>
        <begin position="218"/>
        <end position="237"/>
    </location>
</feature>
<feature type="transmembrane region" description="Helical" evidence="7">
    <location>
        <begin position="20"/>
        <end position="41"/>
    </location>
</feature>
<dbReference type="PANTHER" id="PTHR34857">
    <property type="entry name" value="SLL0384 PROTEIN"/>
    <property type="match status" value="1"/>
</dbReference>
<gene>
    <name evidence="8" type="ORF">ASV53_00130</name>
</gene>
<dbReference type="Pfam" id="PF02361">
    <property type="entry name" value="CbiQ"/>
    <property type="match status" value="1"/>
</dbReference>
<keyword evidence="5 7" id="KW-1133">Transmembrane helix</keyword>
<feature type="transmembrane region" description="Helical" evidence="7">
    <location>
        <begin position="94"/>
        <end position="116"/>
    </location>
</feature>
<dbReference type="PANTHER" id="PTHR34857:SF2">
    <property type="entry name" value="SLL0384 PROTEIN"/>
    <property type="match status" value="1"/>
</dbReference>